<dbReference type="AlphaFoldDB" id="A0A2N5GJW0"/>
<dbReference type="PROSITE" id="PS51007">
    <property type="entry name" value="CYTC"/>
    <property type="match status" value="1"/>
</dbReference>
<evidence type="ECO:0000313" key="10">
    <source>
        <dbReference type="Proteomes" id="UP000235114"/>
    </source>
</evidence>
<evidence type="ECO:0000313" key="9">
    <source>
        <dbReference type="Proteomes" id="UP000234951"/>
    </source>
</evidence>
<dbReference type="RefSeq" id="WP_101578134.1">
    <property type="nucleotide sequence ID" value="NZ_PGVA01000033.1"/>
</dbReference>
<evidence type="ECO:0000256" key="3">
    <source>
        <dbReference type="ARBA" id="ARBA00023004"/>
    </source>
</evidence>
<accession>A0A2N5GJW0</accession>
<keyword evidence="1 4" id="KW-0349">Heme</keyword>
<dbReference type="GO" id="GO:0009055">
    <property type="term" value="F:electron transfer activity"/>
    <property type="evidence" value="ECO:0007669"/>
    <property type="project" value="InterPro"/>
</dbReference>
<protein>
    <submittedName>
        <fullName evidence="7">Cytochrome C</fullName>
    </submittedName>
</protein>
<dbReference type="InterPro" id="IPR009056">
    <property type="entry name" value="Cyt_c-like_dom"/>
</dbReference>
<dbReference type="GO" id="GO:0020037">
    <property type="term" value="F:heme binding"/>
    <property type="evidence" value="ECO:0007669"/>
    <property type="project" value="InterPro"/>
</dbReference>
<gene>
    <name evidence="7" type="ORF">CU635_14710</name>
    <name evidence="8" type="ORF">CVD25_19895</name>
</gene>
<name>A0A2N5GJW0_9BACI</name>
<keyword evidence="10" id="KW-1185">Reference proteome</keyword>
<feature type="region of interest" description="Disordered" evidence="5">
    <location>
        <begin position="31"/>
        <end position="71"/>
    </location>
</feature>
<reference evidence="8 10" key="2">
    <citation type="submission" date="2017-12" db="EMBL/GenBank/DDBJ databases">
        <title>Comparative Functional Genomics of Dry Heat Resistant strains isolated from the Viking Spacecraft.</title>
        <authorList>
            <person name="Seuylemezian A."/>
            <person name="Cooper K."/>
            <person name="Vaishampayan P."/>
        </authorList>
    </citation>
    <scope>NUCLEOTIDE SEQUENCE [LARGE SCALE GENOMIC DNA]</scope>
    <source>
        <strain evidence="8 10">ATCC 29669</strain>
    </source>
</reference>
<evidence type="ECO:0000313" key="8">
    <source>
        <dbReference type="EMBL" id="PLR90862.1"/>
    </source>
</evidence>
<dbReference type="EMBL" id="PGVD01000070">
    <property type="protein sequence ID" value="PLR90862.1"/>
    <property type="molecule type" value="Genomic_DNA"/>
</dbReference>
<proteinExistence type="predicted"/>
<comment type="caution">
    <text evidence="7">The sequence shown here is derived from an EMBL/GenBank/DDBJ whole genome shotgun (WGS) entry which is preliminary data.</text>
</comment>
<sequence>MQKAAASFVIFALLGLGLGYLVFDVFSGKTTDTPESTAPTEQQEEASSEGDNAANSNPDSEGNKEAETVAAEGNILQTKGCLGCHSAASLDLKGGATGPDLSQAFNNVEGKHGKPLEEFLKEPTSAVMSGVISGNPLTDEEISQIAELLKQASEK</sequence>
<dbReference type="EMBL" id="PGVA01000033">
    <property type="protein sequence ID" value="PLR81597.1"/>
    <property type="molecule type" value="Genomic_DNA"/>
</dbReference>
<evidence type="ECO:0000256" key="4">
    <source>
        <dbReference type="PROSITE-ProRule" id="PRU00433"/>
    </source>
</evidence>
<evidence type="ECO:0000256" key="2">
    <source>
        <dbReference type="ARBA" id="ARBA00022723"/>
    </source>
</evidence>
<feature type="domain" description="Cytochrome c" evidence="6">
    <location>
        <begin position="68"/>
        <end position="153"/>
    </location>
</feature>
<dbReference type="InterPro" id="IPR036909">
    <property type="entry name" value="Cyt_c-like_dom_sf"/>
</dbReference>
<evidence type="ECO:0000259" key="6">
    <source>
        <dbReference type="PROSITE" id="PS51007"/>
    </source>
</evidence>
<feature type="compositionally biased region" description="Polar residues" evidence="5">
    <location>
        <begin position="49"/>
        <end position="60"/>
    </location>
</feature>
<dbReference type="Gene3D" id="1.10.760.10">
    <property type="entry name" value="Cytochrome c-like domain"/>
    <property type="match status" value="1"/>
</dbReference>
<organism evidence="7 9">
    <name type="scientific">Bacillus canaveralius</name>
    <dbReference type="NCBI Taxonomy" id="1403243"/>
    <lineage>
        <taxon>Bacteria</taxon>
        <taxon>Bacillati</taxon>
        <taxon>Bacillota</taxon>
        <taxon>Bacilli</taxon>
        <taxon>Bacillales</taxon>
        <taxon>Bacillaceae</taxon>
        <taxon>Bacillus</taxon>
    </lineage>
</organism>
<dbReference type="Proteomes" id="UP000234951">
    <property type="component" value="Unassembled WGS sequence"/>
</dbReference>
<dbReference type="OrthoDB" id="2680585at2"/>
<dbReference type="Proteomes" id="UP000235114">
    <property type="component" value="Unassembled WGS sequence"/>
</dbReference>
<reference evidence="7 9" key="1">
    <citation type="submission" date="2017-11" db="EMBL/GenBank/DDBJ databases">
        <title>Comparitive Functional Genomics of Dry Heat Resistant strains isolated from the Viking Spacecraft.</title>
        <authorList>
            <person name="Seuylemezian A."/>
            <person name="Cooper K."/>
            <person name="Vaishampayan P."/>
        </authorList>
    </citation>
    <scope>NUCLEOTIDE SEQUENCE [LARGE SCALE GENOMIC DNA]</scope>
    <source>
        <strain evidence="7 9">M4.6</strain>
    </source>
</reference>
<evidence type="ECO:0000256" key="5">
    <source>
        <dbReference type="SAM" id="MobiDB-lite"/>
    </source>
</evidence>
<evidence type="ECO:0000256" key="1">
    <source>
        <dbReference type="ARBA" id="ARBA00022617"/>
    </source>
</evidence>
<dbReference type="GO" id="GO:0046872">
    <property type="term" value="F:metal ion binding"/>
    <property type="evidence" value="ECO:0007669"/>
    <property type="project" value="UniProtKB-KW"/>
</dbReference>
<feature type="compositionally biased region" description="Polar residues" evidence="5">
    <location>
        <begin position="31"/>
        <end position="41"/>
    </location>
</feature>
<keyword evidence="3 4" id="KW-0408">Iron</keyword>
<dbReference type="SUPFAM" id="SSF46626">
    <property type="entry name" value="Cytochrome c"/>
    <property type="match status" value="1"/>
</dbReference>
<evidence type="ECO:0000313" key="7">
    <source>
        <dbReference type="EMBL" id="PLR81597.1"/>
    </source>
</evidence>
<keyword evidence="2 4" id="KW-0479">Metal-binding</keyword>